<dbReference type="Gene3D" id="3.40.50.720">
    <property type="entry name" value="NAD(P)-binding Rossmann-like Domain"/>
    <property type="match status" value="1"/>
</dbReference>
<dbReference type="InterPro" id="IPR013154">
    <property type="entry name" value="ADH-like_N"/>
</dbReference>
<evidence type="ECO:0000256" key="3">
    <source>
        <dbReference type="ARBA" id="ARBA00023002"/>
    </source>
</evidence>
<organism evidence="6 7">
    <name type="scientific">Geobacillus thermopakistaniensis (strain MAS1)</name>
    <dbReference type="NCBI Taxonomy" id="1408282"/>
    <lineage>
        <taxon>Bacteria</taxon>
        <taxon>Bacillati</taxon>
        <taxon>Bacillota</taxon>
        <taxon>Bacilli</taxon>
        <taxon>Bacillales</taxon>
        <taxon>Anoxybacillaceae</taxon>
        <taxon>Geobacillus</taxon>
    </lineage>
</organism>
<dbReference type="InterPro" id="IPR011032">
    <property type="entry name" value="GroES-like_sf"/>
</dbReference>
<dbReference type="GO" id="GO:0016491">
    <property type="term" value="F:oxidoreductase activity"/>
    <property type="evidence" value="ECO:0007669"/>
    <property type="project" value="UniProtKB-KW"/>
</dbReference>
<dbReference type="PROSITE" id="PS00059">
    <property type="entry name" value="ADH_ZINC"/>
    <property type="match status" value="1"/>
</dbReference>
<dbReference type="InterPro" id="IPR050129">
    <property type="entry name" value="Zn_alcohol_dh"/>
</dbReference>
<comment type="caution">
    <text evidence="6">The sequence shown here is derived from an EMBL/GenBank/DDBJ whole genome shotgun (WGS) entry which is preliminary data.</text>
</comment>
<evidence type="ECO:0000259" key="5">
    <source>
        <dbReference type="SMART" id="SM00829"/>
    </source>
</evidence>
<evidence type="ECO:0000313" key="7">
    <source>
        <dbReference type="Proteomes" id="UP000018339"/>
    </source>
</evidence>
<dbReference type="GO" id="GO:0008270">
    <property type="term" value="F:zinc ion binding"/>
    <property type="evidence" value="ECO:0007669"/>
    <property type="project" value="InterPro"/>
</dbReference>
<dbReference type="InterPro" id="IPR020843">
    <property type="entry name" value="ER"/>
</dbReference>
<dbReference type="InterPro" id="IPR013149">
    <property type="entry name" value="ADH-like_C"/>
</dbReference>
<keyword evidence="1 4" id="KW-0479">Metal-binding</keyword>
<protein>
    <submittedName>
        <fullName evidence="6">Sorbitol dehydrogenase</fullName>
    </submittedName>
</protein>
<dbReference type="Pfam" id="PF08240">
    <property type="entry name" value="ADH_N"/>
    <property type="match status" value="1"/>
</dbReference>
<feature type="domain" description="Enoyl reductase (ER)" evidence="5">
    <location>
        <begin position="13"/>
        <end position="330"/>
    </location>
</feature>
<dbReference type="InterPro" id="IPR002328">
    <property type="entry name" value="ADH_Zn_CS"/>
</dbReference>
<keyword evidence="7" id="KW-1185">Reference proteome</keyword>
<dbReference type="SUPFAM" id="SSF51735">
    <property type="entry name" value="NAD(P)-binding Rossmann-fold domains"/>
    <property type="match status" value="1"/>
</dbReference>
<gene>
    <name evidence="6" type="ORF">T260_04200</name>
</gene>
<dbReference type="SUPFAM" id="SSF50129">
    <property type="entry name" value="GroES-like"/>
    <property type="match status" value="1"/>
</dbReference>
<keyword evidence="3" id="KW-0560">Oxidoreductase</keyword>
<evidence type="ECO:0000313" key="6">
    <source>
        <dbReference type="EMBL" id="ESU73096.1"/>
    </source>
</evidence>
<dbReference type="AlphaFoldDB" id="A0A7U9JCJ7"/>
<dbReference type="SMART" id="SM00829">
    <property type="entry name" value="PKS_ER"/>
    <property type="match status" value="1"/>
</dbReference>
<sequence>MMGGANMLALYVAKPNELELRRLEAVRSPEGDEVKIQLIYGGICGSDLGVLKGKLPHANYPVRAGHELVGVVVEKGEQAAYDIGTRIVVLPNTYCGTCDLCQKGLTNICRHKKSLGINVDGGFSHEFIISSKYVLPVPDDLSDEKAVLVEPFAVVVHALSKVRIEPAMRVAVIGCGNEGMMAAVLARHLGADVTAVDVNPLKLETVKAMADIRTLAPDALSGEMFDVVIEAAGAREAVEQAAELVAPGGHLVLIGLANEATFPVVRLVRNEVTVHGSIIYRFPDDYLQAIHYLQTMPHPIERVISRIFPVRDYQRAYELASSGNAGKVVLRFKEEEER</sequence>
<dbReference type="PANTHER" id="PTHR43401">
    <property type="entry name" value="L-THREONINE 3-DEHYDROGENASE"/>
    <property type="match status" value="1"/>
</dbReference>
<dbReference type="Gene3D" id="3.90.180.10">
    <property type="entry name" value="Medium-chain alcohol dehydrogenases, catalytic domain"/>
    <property type="match status" value="1"/>
</dbReference>
<dbReference type="PANTHER" id="PTHR43401:SF2">
    <property type="entry name" value="L-THREONINE 3-DEHYDROGENASE"/>
    <property type="match status" value="1"/>
</dbReference>
<comment type="cofactor">
    <cofactor evidence="4">
        <name>Zn(2+)</name>
        <dbReference type="ChEBI" id="CHEBI:29105"/>
    </cofactor>
</comment>
<reference evidence="6 7" key="1">
    <citation type="journal article" date="2014" name="Genome Announc.">
        <title>Draft Genome Sequence of Geobacillus thermopakistaniensis Strain MAS1.</title>
        <authorList>
            <person name="Siddiqui M.A."/>
            <person name="Rashid N."/>
            <person name="Ayyampalayam S."/>
            <person name="Whitman W.B."/>
        </authorList>
    </citation>
    <scope>NUCLEOTIDE SEQUENCE [LARGE SCALE GENOMIC DNA]</scope>
    <source>
        <strain evidence="6 7">MAS1</strain>
    </source>
</reference>
<name>A0A7U9JCJ7_GEOTM</name>
<dbReference type="InterPro" id="IPR036291">
    <property type="entry name" value="NAD(P)-bd_dom_sf"/>
</dbReference>
<dbReference type="Pfam" id="PF00107">
    <property type="entry name" value="ADH_zinc_N"/>
    <property type="match status" value="1"/>
</dbReference>
<evidence type="ECO:0000256" key="2">
    <source>
        <dbReference type="ARBA" id="ARBA00022833"/>
    </source>
</evidence>
<proteinExistence type="inferred from homology"/>
<accession>A0A7U9JCJ7</accession>
<evidence type="ECO:0000256" key="4">
    <source>
        <dbReference type="RuleBase" id="RU361277"/>
    </source>
</evidence>
<evidence type="ECO:0000256" key="1">
    <source>
        <dbReference type="ARBA" id="ARBA00022723"/>
    </source>
</evidence>
<comment type="similarity">
    <text evidence="4">Belongs to the zinc-containing alcohol dehydrogenase family.</text>
</comment>
<keyword evidence="2 4" id="KW-0862">Zinc</keyword>
<dbReference type="EMBL" id="AYSF01000032">
    <property type="protein sequence ID" value="ESU73096.1"/>
    <property type="molecule type" value="Genomic_DNA"/>
</dbReference>
<dbReference type="Proteomes" id="UP000018339">
    <property type="component" value="Unassembled WGS sequence"/>
</dbReference>